<protein>
    <submittedName>
        <fullName evidence="1">Uncharacterized protein</fullName>
    </submittedName>
</protein>
<accession>A0A653DE37</accession>
<name>A0A653DE37_CALMS</name>
<dbReference type="EMBL" id="CAACVG010011529">
    <property type="protein sequence ID" value="VEN58283.1"/>
    <property type="molecule type" value="Genomic_DNA"/>
</dbReference>
<gene>
    <name evidence="1" type="ORF">CALMAC_LOCUS16678</name>
</gene>
<evidence type="ECO:0000313" key="2">
    <source>
        <dbReference type="Proteomes" id="UP000410492"/>
    </source>
</evidence>
<dbReference type="Proteomes" id="UP000410492">
    <property type="component" value="Unassembled WGS sequence"/>
</dbReference>
<evidence type="ECO:0000313" key="1">
    <source>
        <dbReference type="EMBL" id="VEN58283.1"/>
    </source>
</evidence>
<sequence>MDEFLFNTKFAEKMRNEHAIKKASVDVKKKTWQFRSSGPFWFWDSQRLMEQQRKYRRDCKKYLHQK</sequence>
<keyword evidence="2" id="KW-1185">Reference proteome</keyword>
<dbReference type="AlphaFoldDB" id="A0A653DE37"/>
<proteinExistence type="predicted"/>
<reference evidence="1 2" key="1">
    <citation type="submission" date="2019-01" db="EMBL/GenBank/DDBJ databases">
        <authorList>
            <person name="Sayadi A."/>
        </authorList>
    </citation>
    <scope>NUCLEOTIDE SEQUENCE [LARGE SCALE GENOMIC DNA]</scope>
</reference>
<organism evidence="1 2">
    <name type="scientific">Callosobruchus maculatus</name>
    <name type="common">Southern cowpea weevil</name>
    <name type="synonym">Pulse bruchid</name>
    <dbReference type="NCBI Taxonomy" id="64391"/>
    <lineage>
        <taxon>Eukaryota</taxon>
        <taxon>Metazoa</taxon>
        <taxon>Ecdysozoa</taxon>
        <taxon>Arthropoda</taxon>
        <taxon>Hexapoda</taxon>
        <taxon>Insecta</taxon>
        <taxon>Pterygota</taxon>
        <taxon>Neoptera</taxon>
        <taxon>Endopterygota</taxon>
        <taxon>Coleoptera</taxon>
        <taxon>Polyphaga</taxon>
        <taxon>Cucujiformia</taxon>
        <taxon>Chrysomeloidea</taxon>
        <taxon>Chrysomelidae</taxon>
        <taxon>Bruchinae</taxon>
        <taxon>Bruchini</taxon>
        <taxon>Callosobruchus</taxon>
    </lineage>
</organism>